<feature type="transmembrane region" description="Helical" evidence="1">
    <location>
        <begin position="63"/>
        <end position="82"/>
    </location>
</feature>
<evidence type="ECO:0000313" key="3">
    <source>
        <dbReference type="Proteomes" id="UP000281118"/>
    </source>
</evidence>
<evidence type="ECO:0000256" key="1">
    <source>
        <dbReference type="SAM" id="Phobius"/>
    </source>
</evidence>
<dbReference type="RefSeq" id="WP_126024836.1">
    <property type="nucleotide sequence ID" value="NZ_RXFT01000015.1"/>
</dbReference>
<dbReference type="Proteomes" id="UP000281118">
    <property type="component" value="Unassembled WGS sequence"/>
</dbReference>
<accession>A0A3S0XVL8</accession>
<feature type="transmembrane region" description="Helical" evidence="1">
    <location>
        <begin position="94"/>
        <end position="113"/>
    </location>
</feature>
<name>A0A3S0XVL8_9BURK</name>
<proteinExistence type="predicted"/>
<feature type="transmembrane region" description="Helical" evidence="1">
    <location>
        <begin position="33"/>
        <end position="51"/>
    </location>
</feature>
<dbReference type="CDD" id="cd07814">
    <property type="entry name" value="SRPBCC_CalC_Aha1-like"/>
    <property type="match status" value="1"/>
</dbReference>
<dbReference type="SUPFAM" id="SSF55961">
    <property type="entry name" value="Bet v1-like"/>
    <property type="match status" value="1"/>
</dbReference>
<sequence length="349" mass="38854">MQNVPEESRLAELAPVEPQEAQPKPVRGMPFGWFWPMAIGAAVALVLRLFFSSAPGKPYSAMLASFVYFVPAVCGAVTVYMAERIERRSWGYYIWAPWVATSLFVGGTLLVFIEGLICAIVIVPLFATMGSVGGLAMGIVCRVTNWPKQAVYSFAMLPLVLGAIEPQLPNPDRYSDTSRTLFIAAPPERVWHELNAASDIRPAEVGDAWAYRIGVPMPVSGVTVDTPEGRVRQVQWQKNVHFEEVITEWQPNRLLKWRFRFSPDSFPAGALDDHVMIGGQYFDLRDATYTLTPRDGGTELRVAVSWRLSTSFNWYADRVMHLLLNDASENILRFYKARSEATATAASAG</sequence>
<dbReference type="Gene3D" id="3.30.530.20">
    <property type="match status" value="1"/>
</dbReference>
<gene>
    <name evidence="2" type="ORF">EJP67_27080</name>
</gene>
<organism evidence="2 3">
    <name type="scientific">Variovorax guangxiensis</name>
    <dbReference type="NCBI Taxonomy" id="1775474"/>
    <lineage>
        <taxon>Bacteria</taxon>
        <taxon>Pseudomonadati</taxon>
        <taxon>Pseudomonadota</taxon>
        <taxon>Betaproteobacteria</taxon>
        <taxon>Burkholderiales</taxon>
        <taxon>Comamonadaceae</taxon>
        <taxon>Variovorax</taxon>
    </lineage>
</organism>
<dbReference type="AlphaFoldDB" id="A0A3S0XVL8"/>
<keyword evidence="1" id="KW-0472">Membrane</keyword>
<keyword evidence="1" id="KW-0812">Transmembrane</keyword>
<evidence type="ECO:0000313" key="2">
    <source>
        <dbReference type="EMBL" id="RUR70728.1"/>
    </source>
</evidence>
<dbReference type="OrthoDB" id="118637at2"/>
<keyword evidence="1" id="KW-1133">Transmembrane helix</keyword>
<feature type="transmembrane region" description="Helical" evidence="1">
    <location>
        <begin position="120"/>
        <end position="140"/>
    </location>
</feature>
<dbReference type="InterPro" id="IPR023393">
    <property type="entry name" value="START-like_dom_sf"/>
</dbReference>
<reference evidence="2 3" key="1">
    <citation type="submission" date="2018-12" db="EMBL/GenBank/DDBJ databases">
        <title>The genome sequences of Variovorax guangxiensis DSM 27352.</title>
        <authorList>
            <person name="Gao J."/>
            <person name="Sun J."/>
        </authorList>
    </citation>
    <scope>NUCLEOTIDE SEQUENCE [LARGE SCALE GENOMIC DNA]</scope>
    <source>
        <strain evidence="2 3">DSM 27352</strain>
    </source>
</reference>
<protein>
    <submittedName>
        <fullName evidence="2">SRPBCC domain-containing protein</fullName>
    </submittedName>
</protein>
<dbReference type="EMBL" id="RXFT01000015">
    <property type="protein sequence ID" value="RUR70728.1"/>
    <property type="molecule type" value="Genomic_DNA"/>
</dbReference>
<comment type="caution">
    <text evidence="2">The sequence shown here is derived from an EMBL/GenBank/DDBJ whole genome shotgun (WGS) entry which is preliminary data.</text>
</comment>